<dbReference type="Pfam" id="PF13843">
    <property type="entry name" value="DDE_Tnp_1_7"/>
    <property type="match status" value="2"/>
</dbReference>
<dbReference type="InterPro" id="IPR029526">
    <property type="entry name" value="PGBD"/>
</dbReference>
<feature type="non-terminal residue" evidence="3">
    <location>
        <position position="572"/>
    </location>
</feature>
<keyword evidence="4" id="KW-1185">Reference proteome</keyword>
<evidence type="ECO:0000313" key="4">
    <source>
        <dbReference type="Proteomes" id="UP001152795"/>
    </source>
</evidence>
<proteinExistence type="predicted"/>
<dbReference type="OrthoDB" id="1607513at2759"/>
<evidence type="ECO:0000256" key="1">
    <source>
        <dbReference type="SAM" id="MobiDB-lite"/>
    </source>
</evidence>
<dbReference type="EMBL" id="CACRXK020009821">
    <property type="protein sequence ID" value="CAB4018038.1"/>
    <property type="molecule type" value="Genomic_DNA"/>
</dbReference>
<feature type="domain" description="PiggyBac transposable element-derived protein" evidence="2">
    <location>
        <begin position="302"/>
        <end position="381"/>
    </location>
</feature>
<organism evidence="3 4">
    <name type="scientific">Paramuricea clavata</name>
    <name type="common">Red gorgonian</name>
    <name type="synonym">Violescent sea-whip</name>
    <dbReference type="NCBI Taxonomy" id="317549"/>
    <lineage>
        <taxon>Eukaryota</taxon>
        <taxon>Metazoa</taxon>
        <taxon>Cnidaria</taxon>
        <taxon>Anthozoa</taxon>
        <taxon>Octocorallia</taxon>
        <taxon>Malacalcyonacea</taxon>
        <taxon>Plexauridae</taxon>
        <taxon>Paramuricea</taxon>
    </lineage>
</organism>
<name>A0A7D9EUK1_PARCT</name>
<evidence type="ECO:0000313" key="3">
    <source>
        <dbReference type="EMBL" id="CAB4018038.1"/>
    </source>
</evidence>
<reference evidence="3" key="1">
    <citation type="submission" date="2020-04" db="EMBL/GenBank/DDBJ databases">
        <authorList>
            <person name="Alioto T."/>
            <person name="Alioto T."/>
            <person name="Gomez Garrido J."/>
        </authorList>
    </citation>
    <scope>NUCLEOTIDE SEQUENCE</scope>
    <source>
        <strain evidence="3">A484AB</strain>
    </source>
</reference>
<dbReference type="PANTHER" id="PTHR47272">
    <property type="entry name" value="DDE_TNP_1_7 DOMAIN-CONTAINING PROTEIN"/>
    <property type="match status" value="1"/>
</dbReference>
<dbReference type="AlphaFoldDB" id="A0A7D9EUK1"/>
<feature type="region of interest" description="Disordered" evidence="1">
    <location>
        <begin position="1"/>
        <end position="34"/>
    </location>
</feature>
<gene>
    <name evidence="3" type="ORF">PACLA_8A044717</name>
</gene>
<evidence type="ECO:0000259" key="2">
    <source>
        <dbReference type="Pfam" id="PF13843"/>
    </source>
</evidence>
<dbReference type="InterPro" id="IPR012337">
    <property type="entry name" value="RNaseH-like_sf"/>
</dbReference>
<comment type="caution">
    <text evidence="3">The sequence shown here is derived from an EMBL/GenBank/DDBJ whole genome shotgun (WGS) entry which is preliminary data.</text>
</comment>
<accession>A0A7D9EUK1</accession>
<protein>
    <submittedName>
        <fullName evidence="3">Zinc finger BED domain-containing 1-like</fullName>
    </submittedName>
</protein>
<sequence length="572" mass="65633">VATKAVQSTKQAEETSTFSDDDSNSDFKASESAKKAQKSIGYAEDEDMWSSHGLTPYMGLVLHWVDSEWNLRNRHLGIIITLPIKVVAAFVTSWKRRRNLEAAQVQEEPGKKVKKLASECPTRWGSTLHMISCVLANKKAIRRVLGNDKDTSHLVPSWQDLEVLECIDNTLSPLKAFTDILLSTVELASQDSDPPLACQLKREILRRLKSRYVAEDLKVLMDVTSFIDPRYITDFLTTADEAEQSELNVVQERLLEQAVFLQHKEAMIIQLQNQIEHYIKYLVIDGNENPFKWWQRNKELPLLSQLAKRFLKLVTLLHFVDNNAITDEEKKGRLWKLRPWLDATRQNFLQIPPKECQSIDEIIIPFKGRSCLKVYMPKKPHGKNFKDFADNYFSSVALAEKLKKRQIYYIGTVKMNCVTGNKLPKPKEMKKTARGHCVAQVERNTNVVCVQWKDNKVVSLISSYVGREPMTGKARYHQEQSTDGGEVLPLRKFRAACVYALTSAGKGKKRTCGHPSLEEQEILEANRSQKKRYVGVPEDVQKDEFDHFPMYDPTRQRCKVCSRKNSAFSHIM</sequence>
<feature type="domain" description="PiggyBac transposable element-derived protein" evidence="2">
    <location>
        <begin position="388"/>
        <end position="475"/>
    </location>
</feature>
<dbReference type="SUPFAM" id="SSF53098">
    <property type="entry name" value="Ribonuclease H-like"/>
    <property type="match status" value="1"/>
</dbReference>
<feature type="compositionally biased region" description="Polar residues" evidence="1">
    <location>
        <begin position="1"/>
        <end position="10"/>
    </location>
</feature>
<dbReference type="Proteomes" id="UP001152795">
    <property type="component" value="Unassembled WGS sequence"/>
</dbReference>